<sequence>MTTPIFALIIGIDSYKSGSIWNLHSCVDDAERIRRWLLHDLDVPKDQIRLLSDSQASKNNIEDTFMEHLVNNPSIQRDDPILIYFAGHGSRLSAPKDWYPGIRKPRTVEVLCTYDFDSKDEHGRISGISDRSMNAMLRELAAVKGDNITLILDCCFTPFQTPENLRERSRTRWTPPSRARSEDLWRGLWPGARALPQHSQFGFLEPCPTTHVVVAACSPGHIATEGKEGGRLTANLLYAFSNLTLHRTTYAQLLDHLNHHAGEGQHFVCLGKNKSRVIFNDVPFTVDRQFLSVTSGRGRDLRIEAGKIHGIMEGTEISLHVHNYNCSKNPAFSVAVVLKVYPTWSLARVKPQSQDVQVPRCSWGRIARWNNPKPFRVKLKSSVASLTRVWKLKKDIPLDSTRTLKSSGMTVERVEHAKQADISLTVYRRDVVVERNDSSIVGKLGERVVRIEDTSPIKVINDAARFNLHLQTNNPEKPLENATRMEVYSIDADTLSKVGGNLLRDGRAVIHCNYNPIFTVILTNTSKYDLWPYIVSMDPNTYATHMIYPHPEEEEQYAPLPAGGILEIAANWPEPEGDWHSRKHRRGHSGFLKVYFVSASVHLNMFEQSARPPSALGFPSRSSMFMDAASTTSSIHTLVHVWDTILTHVSFVPGFGSSS</sequence>
<gene>
    <name evidence="3" type="ORF">EST38_g4571</name>
</gene>
<dbReference type="OrthoDB" id="3223806at2759"/>
<proteinExistence type="inferred from homology"/>
<feature type="domain" description="Peptidase C14 caspase" evidence="2">
    <location>
        <begin position="6"/>
        <end position="259"/>
    </location>
</feature>
<organism evidence="3 4">
    <name type="scientific">Candolleomyces aberdarensis</name>
    <dbReference type="NCBI Taxonomy" id="2316362"/>
    <lineage>
        <taxon>Eukaryota</taxon>
        <taxon>Fungi</taxon>
        <taxon>Dikarya</taxon>
        <taxon>Basidiomycota</taxon>
        <taxon>Agaricomycotina</taxon>
        <taxon>Agaricomycetes</taxon>
        <taxon>Agaricomycetidae</taxon>
        <taxon>Agaricales</taxon>
        <taxon>Agaricineae</taxon>
        <taxon>Psathyrellaceae</taxon>
        <taxon>Candolleomyces</taxon>
    </lineage>
</organism>
<dbReference type="AlphaFoldDB" id="A0A4Q2DPC4"/>
<comment type="caution">
    <text evidence="3">The sequence shown here is derived from an EMBL/GenBank/DDBJ whole genome shotgun (WGS) entry which is preliminary data.</text>
</comment>
<dbReference type="EMBL" id="SDEE01000113">
    <property type="protein sequence ID" value="RXW21286.1"/>
    <property type="molecule type" value="Genomic_DNA"/>
</dbReference>
<accession>A0A4Q2DPC4</accession>
<evidence type="ECO:0000259" key="2">
    <source>
        <dbReference type="Pfam" id="PF00656"/>
    </source>
</evidence>
<dbReference type="Pfam" id="PF00656">
    <property type="entry name" value="Peptidase_C14"/>
    <property type="match status" value="1"/>
</dbReference>
<evidence type="ECO:0000256" key="1">
    <source>
        <dbReference type="ARBA" id="ARBA00009005"/>
    </source>
</evidence>
<dbReference type="Proteomes" id="UP000290288">
    <property type="component" value="Unassembled WGS sequence"/>
</dbReference>
<dbReference type="PANTHER" id="PTHR48104">
    <property type="entry name" value="METACASPASE-4"/>
    <property type="match status" value="1"/>
</dbReference>
<keyword evidence="4" id="KW-1185">Reference proteome</keyword>
<dbReference type="PANTHER" id="PTHR48104:SF30">
    <property type="entry name" value="METACASPASE-1"/>
    <property type="match status" value="1"/>
</dbReference>
<comment type="similarity">
    <text evidence="1">Belongs to the peptidase C14B family.</text>
</comment>
<dbReference type="InterPro" id="IPR011600">
    <property type="entry name" value="Pept_C14_caspase"/>
</dbReference>
<dbReference type="InterPro" id="IPR050452">
    <property type="entry name" value="Metacaspase"/>
</dbReference>
<protein>
    <recommendedName>
        <fullName evidence="2">Peptidase C14 caspase domain-containing protein</fullName>
    </recommendedName>
</protein>
<dbReference type="GO" id="GO:0005737">
    <property type="term" value="C:cytoplasm"/>
    <property type="evidence" value="ECO:0007669"/>
    <property type="project" value="TreeGrafter"/>
</dbReference>
<dbReference type="GO" id="GO:0004197">
    <property type="term" value="F:cysteine-type endopeptidase activity"/>
    <property type="evidence" value="ECO:0007669"/>
    <property type="project" value="InterPro"/>
</dbReference>
<evidence type="ECO:0000313" key="4">
    <source>
        <dbReference type="Proteomes" id="UP000290288"/>
    </source>
</evidence>
<evidence type="ECO:0000313" key="3">
    <source>
        <dbReference type="EMBL" id="RXW21286.1"/>
    </source>
</evidence>
<dbReference type="Gene3D" id="3.40.50.1460">
    <property type="match status" value="1"/>
</dbReference>
<dbReference type="GO" id="GO:0006508">
    <property type="term" value="P:proteolysis"/>
    <property type="evidence" value="ECO:0007669"/>
    <property type="project" value="InterPro"/>
</dbReference>
<reference evidence="3 4" key="1">
    <citation type="submission" date="2019-01" db="EMBL/GenBank/DDBJ databases">
        <title>Draft genome sequence of Psathyrella aberdarensis IHI B618.</title>
        <authorList>
            <person name="Buettner E."/>
            <person name="Kellner H."/>
        </authorList>
    </citation>
    <scope>NUCLEOTIDE SEQUENCE [LARGE SCALE GENOMIC DNA]</scope>
    <source>
        <strain evidence="3 4">IHI B618</strain>
    </source>
</reference>
<name>A0A4Q2DPC4_9AGAR</name>